<dbReference type="PANTHER" id="PTHR33048">
    <property type="entry name" value="PTH11-LIKE INTEGRAL MEMBRANE PROTEIN (AFU_ORTHOLOGUE AFUA_5G11245)"/>
    <property type="match status" value="1"/>
</dbReference>
<dbReference type="Pfam" id="PF20684">
    <property type="entry name" value="Fung_rhodopsin"/>
    <property type="match status" value="1"/>
</dbReference>
<evidence type="ECO:0000256" key="3">
    <source>
        <dbReference type="ARBA" id="ARBA00022989"/>
    </source>
</evidence>
<dbReference type="AlphaFoldDB" id="A0A084G9Q2"/>
<dbReference type="EMBL" id="JOWA01000089">
    <property type="protein sequence ID" value="KEZ44064.1"/>
    <property type="molecule type" value="Genomic_DNA"/>
</dbReference>
<evidence type="ECO:0000256" key="5">
    <source>
        <dbReference type="ARBA" id="ARBA00038359"/>
    </source>
</evidence>
<name>A0A084G9Q2_PSEDA</name>
<sequence length="364" mass="39535">MESEVVVEDDIRNEAGAFLTIAATSTGLALVFVAARIYSRAISIRRYGVDDYLCLVSITISLLYLAFVSVALTLGGDKHVNSLTQAQYGRVLYFTIIAFVPGVLSFTVPKFAVVVLLVKALQPGSFHRTVMWVLSVVYGLGVIVMLILNFVQCSPVQTQWLAAEGKCWDGRILVTYGLVIGVLSVLFDFYLALYPTIVLARLTMNWKKKLALSFSLGFGYCAGAVAIYKCTTLTHLIGQKEFPFALNDIMLWTNIEANCVLIGACIPTLYPLLVKISGVSALGGSSPFYTRGRRPPPSAAPHNLKAQQLHVLTIGSHSIRRKPVLDDLGSVDGKGNEGDEVVTHPGSAYSGIGGRKCDQEFYVV</sequence>
<feature type="domain" description="Rhodopsin" evidence="7">
    <location>
        <begin position="35"/>
        <end position="274"/>
    </location>
</feature>
<evidence type="ECO:0000256" key="2">
    <source>
        <dbReference type="ARBA" id="ARBA00022692"/>
    </source>
</evidence>
<dbReference type="VEuPathDB" id="FungiDB:SAPIO_CDS3808"/>
<dbReference type="KEGG" id="sapo:SAPIO_CDS3808"/>
<protein>
    <recommendedName>
        <fullName evidence="7">Rhodopsin domain-containing protein</fullName>
    </recommendedName>
</protein>
<keyword evidence="9" id="KW-1185">Reference proteome</keyword>
<comment type="caution">
    <text evidence="8">The sequence shown here is derived from an EMBL/GenBank/DDBJ whole genome shotgun (WGS) entry which is preliminary data.</text>
</comment>
<reference evidence="8 9" key="1">
    <citation type="journal article" date="2014" name="Genome Announc.">
        <title>Draft genome sequence of the pathogenic fungus Scedosporium apiospermum.</title>
        <authorList>
            <person name="Vandeputte P."/>
            <person name="Ghamrawi S."/>
            <person name="Rechenmann M."/>
            <person name="Iltis A."/>
            <person name="Giraud S."/>
            <person name="Fleury M."/>
            <person name="Thornton C."/>
            <person name="Delhaes L."/>
            <person name="Meyer W."/>
            <person name="Papon N."/>
            <person name="Bouchara J.P."/>
        </authorList>
    </citation>
    <scope>NUCLEOTIDE SEQUENCE [LARGE SCALE GENOMIC DNA]</scope>
    <source>
        <strain evidence="8 9">IHEM 14462</strain>
    </source>
</reference>
<dbReference type="PANTHER" id="PTHR33048:SF155">
    <property type="entry name" value="INTEGRAL MEMBRANE PROTEIN"/>
    <property type="match status" value="1"/>
</dbReference>
<keyword evidence="4 6" id="KW-0472">Membrane</keyword>
<feature type="transmembrane region" description="Helical" evidence="6">
    <location>
        <begin position="210"/>
        <end position="228"/>
    </location>
</feature>
<dbReference type="GO" id="GO:0016020">
    <property type="term" value="C:membrane"/>
    <property type="evidence" value="ECO:0007669"/>
    <property type="project" value="UniProtKB-SubCell"/>
</dbReference>
<evidence type="ECO:0000259" key="7">
    <source>
        <dbReference type="Pfam" id="PF20684"/>
    </source>
</evidence>
<feature type="transmembrane region" description="Helical" evidence="6">
    <location>
        <begin position="15"/>
        <end position="39"/>
    </location>
</feature>
<feature type="transmembrane region" description="Helical" evidence="6">
    <location>
        <begin position="172"/>
        <end position="198"/>
    </location>
</feature>
<proteinExistence type="inferred from homology"/>
<accession>A0A084G9Q2</accession>
<feature type="transmembrane region" description="Helical" evidence="6">
    <location>
        <begin position="130"/>
        <end position="152"/>
    </location>
</feature>
<evidence type="ECO:0000256" key="4">
    <source>
        <dbReference type="ARBA" id="ARBA00023136"/>
    </source>
</evidence>
<comment type="similarity">
    <text evidence="5">Belongs to the SAT4 family.</text>
</comment>
<evidence type="ECO:0000313" key="9">
    <source>
        <dbReference type="Proteomes" id="UP000028545"/>
    </source>
</evidence>
<dbReference type="GeneID" id="27722880"/>
<dbReference type="OrthoDB" id="5429740at2759"/>
<dbReference type="Proteomes" id="UP000028545">
    <property type="component" value="Unassembled WGS sequence"/>
</dbReference>
<evidence type="ECO:0000256" key="6">
    <source>
        <dbReference type="SAM" id="Phobius"/>
    </source>
</evidence>
<feature type="transmembrane region" description="Helical" evidence="6">
    <location>
        <begin position="51"/>
        <end position="72"/>
    </location>
</feature>
<organism evidence="8 9">
    <name type="scientific">Pseudallescheria apiosperma</name>
    <name type="common">Scedosporium apiospermum</name>
    <dbReference type="NCBI Taxonomy" id="563466"/>
    <lineage>
        <taxon>Eukaryota</taxon>
        <taxon>Fungi</taxon>
        <taxon>Dikarya</taxon>
        <taxon>Ascomycota</taxon>
        <taxon>Pezizomycotina</taxon>
        <taxon>Sordariomycetes</taxon>
        <taxon>Hypocreomycetidae</taxon>
        <taxon>Microascales</taxon>
        <taxon>Microascaceae</taxon>
        <taxon>Scedosporium</taxon>
    </lineage>
</organism>
<dbReference type="InterPro" id="IPR052337">
    <property type="entry name" value="SAT4-like"/>
</dbReference>
<gene>
    <name evidence="8" type="ORF">SAPIO_CDS3808</name>
</gene>
<dbReference type="HOGENOM" id="CLU_028200_3_7_1"/>
<feature type="transmembrane region" description="Helical" evidence="6">
    <location>
        <begin position="92"/>
        <end position="118"/>
    </location>
</feature>
<comment type="subcellular location">
    <subcellularLocation>
        <location evidence="1">Membrane</location>
        <topology evidence="1">Multi-pass membrane protein</topology>
    </subcellularLocation>
</comment>
<dbReference type="RefSeq" id="XP_016643863.1">
    <property type="nucleotide sequence ID" value="XM_016786520.1"/>
</dbReference>
<evidence type="ECO:0000313" key="8">
    <source>
        <dbReference type="EMBL" id="KEZ44064.1"/>
    </source>
</evidence>
<evidence type="ECO:0000256" key="1">
    <source>
        <dbReference type="ARBA" id="ARBA00004141"/>
    </source>
</evidence>
<keyword evidence="3 6" id="KW-1133">Transmembrane helix</keyword>
<dbReference type="OMA" id="WLIRNAG"/>
<keyword evidence="2 6" id="KW-0812">Transmembrane</keyword>
<dbReference type="InterPro" id="IPR049326">
    <property type="entry name" value="Rhodopsin_dom_fungi"/>
</dbReference>